<dbReference type="AlphaFoldDB" id="A0A7X3FQL7"/>
<dbReference type="Pfam" id="PF00480">
    <property type="entry name" value="ROK"/>
    <property type="match status" value="1"/>
</dbReference>
<dbReference type="InterPro" id="IPR036388">
    <property type="entry name" value="WH-like_DNA-bd_sf"/>
</dbReference>
<dbReference type="Gene3D" id="3.30.420.40">
    <property type="match status" value="2"/>
</dbReference>
<dbReference type="PANTHER" id="PTHR18964:SF173">
    <property type="entry name" value="GLUCOKINASE"/>
    <property type="match status" value="1"/>
</dbReference>
<dbReference type="EMBL" id="WQRF01000001">
    <property type="protein sequence ID" value="MVS98477.1"/>
    <property type="molecule type" value="Genomic_DNA"/>
</dbReference>
<protein>
    <submittedName>
        <fullName evidence="1">ROK family protein</fullName>
    </submittedName>
</protein>
<dbReference type="SUPFAM" id="SSF53067">
    <property type="entry name" value="Actin-like ATPase domain"/>
    <property type="match status" value="2"/>
</dbReference>
<dbReference type="Proteomes" id="UP000438106">
    <property type="component" value="Unassembled WGS sequence"/>
</dbReference>
<organism evidence="1 2">
    <name type="scientific">Devosia marina</name>
    <dbReference type="NCBI Taxonomy" id="2683198"/>
    <lineage>
        <taxon>Bacteria</taxon>
        <taxon>Pseudomonadati</taxon>
        <taxon>Pseudomonadota</taxon>
        <taxon>Alphaproteobacteria</taxon>
        <taxon>Hyphomicrobiales</taxon>
        <taxon>Devosiaceae</taxon>
        <taxon>Devosia</taxon>
    </lineage>
</organism>
<dbReference type="Gene3D" id="1.10.10.10">
    <property type="entry name" value="Winged helix-like DNA-binding domain superfamily/Winged helix DNA-binding domain"/>
    <property type="match status" value="1"/>
</dbReference>
<dbReference type="PANTHER" id="PTHR18964">
    <property type="entry name" value="ROK (REPRESSOR, ORF, KINASE) FAMILY"/>
    <property type="match status" value="1"/>
</dbReference>
<gene>
    <name evidence="1" type="ORF">GO014_05525</name>
</gene>
<dbReference type="InterPro" id="IPR043129">
    <property type="entry name" value="ATPase_NBD"/>
</dbReference>
<proteinExistence type="predicted"/>
<dbReference type="InterPro" id="IPR000600">
    <property type="entry name" value="ROK"/>
</dbReference>
<evidence type="ECO:0000313" key="2">
    <source>
        <dbReference type="Proteomes" id="UP000438106"/>
    </source>
</evidence>
<dbReference type="SUPFAM" id="SSF46785">
    <property type="entry name" value="Winged helix' DNA-binding domain"/>
    <property type="match status" value="1"/>
</dbReference>
<sequence length="447" mass="48060">MRCRDMSTSFSDIEEIRKLRYGVHNADLDIGVGGEDRLTRNVSDSDSVRRQNRGLILGALRSGGPQSRTALAGITGLSHASVTAIMQDLLAQRIVEELTSHERTDGRMRGRPATLVGFRRAAAYVALFEIDVNRLRASLVDYSGVLVDRIETAISPSTFAETPPGGFFAAHLDSLRGRTPQAVRTLRRIAISVQGILNPDNSGLKWSPIASLAGSSFAHDLARDSGLPVALYKRGRLLAEGTRWLDPGLLQSSVATVFVGSTVAMGLSLHGHITGRSEGGATEFGHMNHMPNGALCRCGMRGCIEAYAADYGILRTSYSVPETTPPAPSVPAQQFDALIQRAEAGDRDATHGFNLAGRAIGYGLSRMMAMFDPSHILIVGPGARALDLFRPEVEAALSSSLVCKINGLPKILAHPDEREPIFRGLMMKTLSTLDQTDFAALETGSRV</sequence>
<evidence type="ECO:0000313" key="1">
    <source>
        <dbReference type="EMBL" id="MVS98477.1"/>
    </source>
</evidence>
<name>A0A7X3FQL7_9HYPH</name>
<accession>A0A7X3FQL7</accession>
<comment type="caution">
    <text evidence="1">The sequence shown here is derived from an EMBL/GenBank/DDBJ whole genome shotgun (WGS) entry which is preliminary data.</text>
</comment>
<reference evidence="1 2" key="1">
    <citation type="submission" date="2019-12" db="EMBL/GenBank/DDBJ databases">
        <title>Devosia maris sp. nov., isolated from the deep seawater.</title>
        <authorList>
            <person name="Liu Y."/>
        </authorList>
    </citation>
    <scope>NUCLEOTIDE SEQUENCE [LARGE SCALE GENOMIC DNA]</scope>
    <source>
        <strain evidence="1 2">L53-10-65</strain>
    </source>
</reference>
<dbReference type="InterPro" id="IPR036390">
    <property type="entry name" value="WH_DNA-bd_sf"/>
</dbReference>
<keyword evidence="2" id="KW-1185">Reference proteome</keyword>